<evidence type="ECO:0000256" key="1">
    <source>
        <dbReference type="SAM" id="MobiDB-lite"/>
    </source>
</evidence>
<dbReference type="EMBL" id="JBHFEH010000013">
    <property type="protein sequence ID" value="KAL2054911.1"/>
    <property type="molecule type" value="Genomic_DNA"/>
</dbReference>
<reference evidence="2 3" key="1">
    <citation type="submission" date="2024-09" db="EMBL/GenBank/DDBJ databases">
        <title>Rethinking Asexuality: The Enigmatic Case of Functional Sexual Genes in Lepraria (Stereocaulaceae).</title>
        <authorList>
            <person name="Doellman M."/>
            <person name="Sun Y."/>
            <person name="Barcenas-Pena A."/>
            <person name="Lumbsch H.T."/>
            <person name="Grewe F."/>
        </authorList>
    </citation>
    <scope>NUCLEOTIDE SEQUENCE [LARGE SCALE GENOMIC DNA]</scope>
    <source>
        <strain evidence="2 3">Grewe 0041</strain>
    </source>
</reference>
<protein>
    <submittedName>
        <fullName evidence="2">Uncharacterized protein</fullName>
    </submittedName>
</protein>
<evidence type="ECO:0000313" key="3">
    <source>
        <dbReference type="Proteomes" id="UP001590951"/>
    </source>
</evidence>
<feature type="compositionally biased region" description="Low complexity" evidence="1">
    <location>
        <begin position="121"/>
        <end position="133"/>
    </location>
</feature>
<name>A0ABR4BAM3_9LECA</name>
<accession>A0ABR4BAM3</accession>
<sequence length="555" mass="61042">MTMQASARPQPFMPDQDNVREAVPKDCINIRGYSDSVIPSFRSSGVKDEEIYNLAVPLQNDLVAAGLQPEHIPPLNMKARQNLQLPSFKTLGIASRLPDALLTPPDEAIIDFERPLLPNSISRSSSFPPSNMPKTPSPDRNHNAVILGNNISATEASGCTQAAMPATETEGKGKEKEKEEEGADADAMSSSSDEDDTLPDRNGWLADAVNAVIANIDLTTMSHVVNVLCHSQPCPLSNETVDAIRWPNVTSAFEALLSAIREKIDSTGRYIDIVHAIPLKFNMTQIPTSPATTPSFQSTIPDYFSMNVFSKAVVAIDHQDALNTSVPSSPRPVVPPSSISVSLLERFIPPSSAEEYLHLFATDAPSVLVNRLIELSPNSGSLIFIYPTAPGAETFANTYLGPLLHPLLRTMVSIHNLSMDFGAGVGRIAVVDQMQDFEKMARKIQLLLRKLSRRTSASNIQPRTPRYALIESSKQCVQLDRRVWTEWWIQQETGRIRSVVERYLQRGVMVPTGKEVTAATLVQEVLDGVRTRNYSDYDAEREGIEVGLFVIKRTA</sequence>
<feature type="region of interest" description="Disordered" evidence="1">
    <location>
        <begin position="121"/>
        <end position="141"/>
    </location>
</feature>
<organism evidence="2 3">
    <name type="scientific">Lepraria finkii</name>
    <dbReference type="NCBI Taxonomy" id="1340010"/>
    <lineage>
        <taxon>Eukaryota</taxon>
        <taxon>Fungi</taxon>
        <taxon>Dikarya</taxon>
        <taxon>Ascomycota</taxon>
        <taxon>Pezizomycotina</taxon>
        <taxon>Lecanoromycetes</taxon>
        <taxon>OSLEUM clade</taxon>
        <taxon>Lecanoromycetidae</taxon>
        <taxon>Lecanorales</taxon>
        <taxon>Lecanorineae</taxon>
        <taxon>Stereocaulaceae</taxon>
        <taxon>Lepraria</taxon>
    </lineage>
</organism>
<comment type="caution">
    <text evidence="2">The sequence shown here is derived from an EMBL/GenBank/DDBJ whole genome shotgun (WGS) entry which is preliminary data.</text>
</comment>
<feature type="region of interest" description="Disordered" evidence="1">
    <location>
        <begin position="158"/>
        <end position="199"/>
    </location>
</feature>
<gene>
    <name evidence="2" type="ORF">ABVK25_004733</name>
</gene>
<dbReference type="Proteomes" id="UP001590951">
    <property type="component" value="Unassembled WGS sequence"/>
</dbReference>
<keyword evidence="3" id="KW-1185">Reference proteome</keyword>
<evidence type="ECO:0000313" key="2">
    <source>
        <dbReference type="EMBL" id="KAL2054911.1"/>
    </source>
</evidence>
<proteinExistence type="predicted"/>
<feature type="compositionally biased region" description="Basic and acidic residues" evidence="1">
    <location>
        <begin position="169"/>
        <end position="179"/>
    </location>
</feature>